<feature type="region of interest" description="Disordered" evidence="1">
    <location>
        <begin position="59"/>
        <end position="84"/>
    </location>
</feature>
<feature type="region of interest" description="Disordered" evidence="1">
    <location>
        <begin position="293"/>
        <end position="397"/>
    </location>
</feature>
<name>A0A9P5N7G7_GYMJU</name>
<dbReference type="EMBL" id="JADNYJ010000284">
    <property type="protein sequence ID" value="KAF8872023.1"/>
    <property type="molecule type" value="Genomic_DNA"/>
</dbReference>
<organism evidence="2 3">
    <name type="scientific">Gymnopilus junonius</name>
    <name type="common">Spectacular rustgill mushroom</name>
    <name type="synonym">Gymnopilus spectabilis subsp. junonius</name>
    <dbReference type="NCBI Taxonomy" id="109634"/>
    <lineage>
        <taxon>Eukaryota</taxon>
        <taxon>Fungi</taxon>
        <taxon>Dikarya</taxon>
        <taxon>Basidiomycota</taxon>
        <taxon>Agaricomycotina</taxon>
        <taxon>Agaricomycetes</taxon>
        <taxon>Agaricomycetidae</taxon>
        <taxon>Agaricales</taxon>
        <taxon>Agaricineae</taxon>
        <taxon>Hymenogastraceae</taxon>
        <taxon>Gymnopilus</taxon>
    </lineage>
</organism>
<feature type="compositionally biased region" description="Pro residues" evidence="1">
    <location>
        <begin position="366"/>
        <end position="381"/>
    </location>
</feature>
<feature type="compositionally biased region" description="Basic and acidic residues" evidence="1">
    <location>
        <begin position="446"/>
        <end position="456"/>
    </location>
</feature>
<protein>
    <submittedName>
        <fullName evidence="2">Uncharacterized protein</fullName>
    </submittedName>
</protein>
<keyword evidence="3" id="KW-1185">Reference proteome</keyword>
<feature type="compositionally biased region" description="Polar residues" evidence="1">
    <location>
        <begin position="63"/>
        <end position="81"/>
    </location>
</feature>
<dbReference type="Proteomes" id="UP000724874">
    <property type="component" value="Unassembled WGS sequence"/>
</dbReference>
<gene>
    <name evidence="2" type="ORF">CPB84DRAFT_1854712</name>
</gene>
<accession>A0A9P5N7G7</accession>
<sequence>MVCKVGPPRANRAYILVPPRPSWAKSAAVQPAKMTPMKHLFLSRNIMLNELMCSVERRRPLLQRSSSNGKPRTSPTGTSDDMSQKDVIALVEDGTGEGGGADNVKDGNEMDVDDEGNAFAKVKQQMSKMGRPTNALKDDGAKAGAFFQHLIEKIRAKHDCWKRRLRRSALQLSKASMDSPSPEKKSATSRVNWAAGLVRKYTMGISRIDNEVNMVTFIFDTSPEEETGKSIPPVTVVSTDACLSAIESGDLPIKAWACDTKHIVKCGRQHIHPRSVLAAAADDDDVVEIVDNPRPAKKLKTSRVNDENQPLPTLKATPARAVPVASSLALKPTVATSSSASKPTAMASTSASKPAVAPSASVSKPTPTPQHLPQSPLPPPSNHHSPQGISIGSCGPESIRPVSLSALSASASKRVGNETVVKSKDCKDTVNDSVPIEVAELQAKGAEQRADKKEGSSMDVEGSKQSVEEGEDDNLMLKKDWDAMDPRVRMTAYGLKEYRKYEKCSSQAYHLSWLPRFNSASITPANMKALGSHLKHEDLIQGPIPQIRTVSVSLRGPKQKALQPGTLAYANIPLVMTDTGKVLLIACDVLNKAPMAFTEASAMITGQSTSDPPPPYSAFQPASRLLPYRGDLGPSQHKKMLRPVNQPRMPVKKPVTSSASAQALSLSRQPQHSVRYQRVAKVEPLYWDFDEAGWQDSLGWMDHGGDMDVDMDIFGPLA</sequence>
<proteinExistence type="predicted"/>
<feature type="region of interest" description="Disordered" evidence="1">
    <location>
        <begin position="441"/>
        <end position="471"/>
    </location>
</feature>
<evidence type="ECO:0000313" key="3">
    <source>
        <dbReference type="Proteomes" id="UP000724874"/>
    </source>
</evidence>
<comment type="caution">
    <text evidence="2">The sequence shown here is derived from an EMBL/GenBank/DDBJ whole genome shotgun (WGS) entry which is preliminary data.</text>
</comment>
<evidence type="ECO:0000313" key="2">
    <source>
        <dbReference type="EMBL" id="KAF8872023.1"/>
    </source>
</evidence>
<reference evidence="2" key="1">
    <citation type="submission" date="2020-11" db="EMBL/GenBank/DDBJ databases">
        <authorList>
            <consortium name="DOE Joint Genome Institute"/>
            <person name="Ahrendt S."/>
            <person name="Riley R."/>
            <person name="Andreopoulos W."/>
            <person name="LaButti K."/>
            <person name="Pangilinan J."/>
            <person name="Ruiz-duenas F.J."/>
            <person name="Barrasa J.M."/>
            <person name="Sanchez-Garcia M."/>
            <person name="Camarero S."/>
            <person name="Miyauchi S."/>
            <person name="Serrano A."/>
            <person name="Linde D."/>
            <person name="Babiker R."/>
            <person name="Drula E."/>
            <person name="Ayuso-Fernandez I."/>
            <person name="Pacheco R."/>
            <person name="Padilla G."/>
            <person name="Ferreira P."/>
            <person name="Barriuso J."/>
            <person name="Kellner H."/>
            <person name="Castanera R."/>
            <person name="Alfaro M."/>
            <person name="Ramirez L."/>
            <person name="Pisabarro A.G."/>
            <person name="Kuo A."/>
            <person name="Tritt A."/>
            <person name="Lipzen A."/>
            <person name="He G."/>
            <person name="Yan M."/>
            <person name="Ng V."/>
            <person name="Cullen D."/>
            <person name="Martin F."/>
            <person name="Rosso M.-N."/>
            <person name="Henrissat B."/>
            <person name="Hibbett D."/>
            <person name="Martinez A.T."/>
            <person name="Grigoriev I.V."/>
        </authorList>
    </citation>
    <scope>NUCLEOTIDE SEQUENCE</scope>
    <source>
        <strain evidence="2">AH 44721</strain>
    </source>
</reference>
<evidence type="ECO:0000256" key="1">
    <source>
        <dbReference type="SAM" id="MobiDB-lite"/>
    </source>
</evidence>
<feature type="compositionally biased region" description="Low complexity" evidence="1">
    <location>
        <begin position="347"/>
        <end position="365"/>
    </location>
</feature>
<dbReference type="AlphaFoldDB" id="A0A9P5N7G7"/>